<keyword evidence="4" id="KW-1185">Reference proteome</keyword>
<feature type="transmembrane region" description="Helical" evidence="2">
    <location>
        <begin position="45"/>
        <end position="65"/>
    </location>
</feature>
<dbReference type="HOGENOM" id="CLU_2320541_0_0_1"/>
<sequence>MADNGTRDSRKGKGHHQFPSLDIGEISIEHSETKRRPQRMRNITILYRILAICTGLKVAESLILWENSSPNREREPRTTNHEPSSDGEPKANLRSSIAV</sequence>
<organism evidence="3 4">
    <name type="scientific">Galerina marginata (strain CBS 339.88)</name>
    <dbReference type="NCBI Taxonomy" id="685588"/>
    <lineage>
        <taxon>Eukaryota</taxon>
        <taxon>Fungi</taxon>
        <taxon>Dikarya</taxon>
        <taxon>Basidiomycota</taxon>
        <taxon>Agaricomycotina</taxon>
        <taxon>Agaricomycetes</taxon>
        <taxon>Agaricomycetidae</taxon>
        <taxon>Agaricales</taxon>
        <taxon>Agaricineae</taxon>
        <taxon>Strophariaceae</taxon>
        <taxon>Galerina</taxon>
    </lineage>
</organism>
<feature type="compositionally biased region" description="Basic and acidic residues" evidence="1">
    <location>
        <begin position="71"/>
        <end position="91"/>
    </location>
</feature>
<protein>
    <submittedName>
        <fullName evidence="3">Uncharacterized protein</fullName>
    </submittedName>
</protein>
<proteinExistence type="predicted"/>
<evidence type="ECO:0000313" key="4">
    <source>
        <dbReference type="Proteomes" id="UP000027222"/>
    </source>
</evidence>
<keyword evidence="2" id="KW-1133">Transmembrane helix</keyword>
<gene>
    <name evidence="3" type="ORF">GALMADRAFT_436303</name>
</gene>
<feature type="region of interest" description="Disordered" evidence="1">
    <location>
        <begin position="1"/>
        <end position="39"/>
    </location>
</feature>
<evidence type="ECO:0000256" key="1">
    <source>
        <dbReference type="SAM" id="MobiDB-lite"/>
    </source>
</evidence>
<name>A0A067T1Z9_GALM3</name>
<dbReference type="Proteomes" id="UP000027222">
    <property type="component" value="Unassembled WGS sequence"/>
</dbReference>
<keyword evidence="2" id="KW-0472">Membrane</keyword>
<keyword evidence="2" id="KW-0812">Transmembrane</keyword>
<feature type="compositionally biased region" description="Basic and acidic residues" evidence="1">
    <location>
        <begin position="1"/>
        <end position="11"/>
    </location>
</feature>
<dbReference type="AlphaFoldDB" id="A0A067T1Z9"/>
<feature type="region of interest" description="Disordered" evidence="1">
    <location>
        <begin position="66"/>
        <end position="99"/>
    </location>
</feature>
<dbReference type="EMBL" id="KL142377">
    <property type="protein sequence ID" value="KDR77225.1"/>
    <property type="molecule type" value="Genomic_DNA"/>
</dbReference>
<evidence type="ECO:0000313" key="3">
    <source>
        <dbReference type="EMBL" id="KDR77225.1"/>
    </source>
</evidence>
<reference evidence="4" key="1">
    <citation type="journal article" date="2014" name="Proc. Natl. Acad. Sci. U.S.A.">
        <title>Extensive sampling of basidiomycete genomes demonstrates inadequacy of the white-rot/brown-rot paradigm for wood decay fungi.</title>
        <authorList>
            <person name="Riley R."/>
            <person name="Salamov A.A."/>
            <person name="Brown D.W."/>
            <person name="Nagy L.G."/>
            <person name="Floudas D."/>
            <person name="Held B.W."/>
            <person name="Levasseur A."/>
            <person name="Lombard V."/>
            <person name="Morin E."/>
            <person name="Otillar R."/>
            <person name="Lindquist E.A."/>
            <person name="Sun H."/>
            <person name="LaButti K.M."/>
            <person name="Schmutz J."/>
            <person name="Jabbour D."/>
            <person name="Luo H."/>
            <person name="Baker S.E."/>
            <person name="Pisabarro A.G."/>
            <person name="Walton J.D."/>
            <person name="Blanchette R.A."/>
            <person name="Henrissat B."/>
            <person name="Martin F."/>
            <person name="Cullen D."/>
            <person name="Hibbett D.S."/>
            <person name="Grigoriev I.V."/>
        </authorList>
    </citation>
    <scope>NUCLEOTIDE SEQUENCE [LARGE SCALE GENOMIC DNA]</scope>
    <source>
        <strain evidence="4">CBS 339.88</strain>
    </source>
</reference>
<accession>A0A067T1Z9</accession>
<evidence type="ECO:0000256" key="2">
    <source>
        <dbReference type="SAM" id="Phobius"/>
    </source>
</evidence>